<evidence type="ECO:0000256" key="4">
    <source>
        <dbReference type="ARBA" id="ARBA00022617"/>
    </source>
</evidence>
<dbReference type="GO" id="GO:0016020">
    <property type="term" value="C:membrane"/>
    <property type="evidence" value="ECO:0007669"/>
    <property type="project" value="UniProtKB-SubCell"/>
</dbReference>
<dbReference type="OrthoDB" id="1103324at2759"/>
<organism evidence="15 16">
    <name type="scientific">Punica granatum</name>
    <name type="common">Pomegranate</name>
    <dbReference type="NCBI Taxonomy" id="22663"/>
    <lineage>
        <taxon>Eukaryota</taxon>
        <taxon>Viridiplantae</taxon>
        <taxon>Streptophyta</taxon>
        <taxon>Embryophyta</taxon>
        <taxon>Tracheophyta</taxon>
        <taxon>Spermatophyta</taxon>
        <taxon>Magnoliopsida</taxon>
        <taxon>eudicotyledons</taxon>
        <taxon>Gunneridae</taxon>
        <taxon>Pentapetalae</taxon>
        <taxon>rosids</taxon>
        <taxon>malvids</taxon>
        <taxon>Myrtales</taxon>
        <taxon>Lythraceae</taxon>
        <taxon>Punica</taxon>
    </lineage>
</organism>
<evidence type="ECO:0000256" key="13">
    <source>
        <dbReference type="RuleBase" id="RU000461"/>
    </source>
</evidence>
<feature type="binding site" description="axial binding residue" evidence="12">
    <location>
        <position position="470"/>
    </location>
    <ligand>
        <name>heme</name>
        <dbReference type="ChEBI" id="CHEBI:30413"/>
    </ligand>
    <ligandPart>
        <name>Fe</name>
        <dbReference type="ChEBI" id="CHEBI:18248"/>
    </ligandPart>
</feature>
<sequence length="534" mass="60663">MEIEVSANTMYYYTGLLLIFALVSTLASHYLFMKRPLKFRTKIRSPPSPPALPILGHFHLLSSTLPKSLENLARRYGPLMRISIGSSHFLVASDAATAREILKTHDVEFASKFVFAPSHHNIYRDAEFVNAPYGTYWKFMKKLCMTRLFAGPQLERFSHIREEETSKLLGSLWRQSVGKEACDLSTELTALTNNMLCWMAMSKRCSRNPGQPKEIREIVSNMMACGAKLSFAEVHGPLKHIDLFGNGKRLRMALRKFDMLLEQIIKEYEESNEVRDPSSINEEKDVMDILLETCRDPDAEITLTKDQIKHFFLDLLIAGVDTTSASIQWAMVELFNCPEVLTKLRYEIDSVVGSTRLINESDVPNMPYLQAIVKETLRLHTPGPLLRRRCNTVCKINGYDVQAGTNILVNAHAIMHDPDTWTDPDRFIPERFMKDSDVDRKYSAIVHSQTMDLRGQDLHFLPFGSGRRACIGVGHAAIVMHITIGVMIQCFDWKVREEEKMNIKVVTGYSGAMAHTLLCYPIGRLNPLVLMNGK</sequence>
<comment type="similarity">
    <text evidence="3 13">Belongs to the cytochrome P450 family.</text>
</comment>
<gene>
    <name evidence="16" type="primary">LOC116207263</name>
</gene>
<dbReference type="GO" id="GO:0005506">
    <property type="term" value="F:iron ion binding"/>
    <property type="evidence" value="ECO:0007669"/>
    <property type="project" value="InterPro"/>
</dbReference>
<dbReference type="Proteomes" id="UP000515151">
    <property type="component" value="Chromosome 5"/>
</dbReference>
<keyword evidence="6 12" id="KW-0479">Metal-binding</keyword>
<feature type="transmembrane region" description="Helical" evidence="14">
    <location>
        <begin position="12"/>
        <end position="32"/>
    </location>
</feature>
<keyword evidence="9 12" id="KW-0408">Iron</keyword>
<keyword evidence="4 12" id="KW-0349">Heme</keyword>
<dbReference type="FunFam" id="1.10.630.10:FF:000019">
    <property type="entry name" value="Cytochrome P450 family protein"/>
    <property type="match status" value="1"/>
</dbReference>
<keyword evidence="8 13" id="KW-0560">Oxidoreductase</keyword>
<name>A0A6P8DFI7_PUNGR</name>
<evidence type="ECO:0000256" key="9">
    <source>
        <dbReference type="ARBA" id="ARBA00023004"/>
    </source>
</evidence>
<evidence type="ECO:0000256" key="1">
    <source>
        <dbReference type="ARBA" id="ARBA00001971"/>
    </source>
</evidence>
<dbReference type="GO" id="GO:0016709">
    <property type="term" value="F:oxidoreductase activity, acting on paired donors, with incorporation or reduction of molecular oxygen, NAD(P)H as one donor, and incorporation of one atom of oxygen"/>
    <property type="evidence" value="ECO:0007669"/>
    <property type="project" value="TreeGrafter"/>
</dbReference>
<keyword evidence="15" id="KW-1185">Reference proteome</keyword>
<keyword evidence="5 14" id="KW-0812">Transmembrane</keyword>
<keyword evidence="7 14" id="KW-1133">Transmembrane helix</keyword>
<dbReference type="SMR" id="A0A6P8DFI7"/>
<dbReference type="InterPro" id="IPR002401">
    <property type="entry name" value="Cyt_P450_E_grp-I"/>
</dbReference>
<keyword evidence="11 14" id="KW-0472">Membrane</keyword>
<dbReference type="InterPro" id="IPR001128">
    <property type="entry name" value="Cyt_P450"/>
</dbReference>
<dbReference type="Pfam" id="PF00067">
    <property type="entry name" value="p450"/>
    <property type="match status" value="1"/>
</dbReference>
<evidence type="ECO:0000256" key="8">
    <source>
        <dbReference type="ARBA" id="ARBA00023002"/>
    </source>
</evidence>
<evidence type="ECO:0000256" key="10">
    <source>
        <dbReference type="ARBA" id="ARBA00023033"/>
    </source>
</evidence>
<evidence type="ECO:0000256" key="5">
    <source>
        <dbReference type="ARBA" id="ARBA00022692"/>
    </source>
</evidence>
<evidence type="ECO:0000256" key="3">
    <source>
        <dbReference type="ARBA" id="ARBA00010617"/>
    </source>
</evidence>
<dbReference type="Gene3D" id="1.10.630.10">
    <property type="entry name" value="Cytochrome P450"/>
    <property type="match status" value="1"/>
</dbReference>
<evidence type="ECO:0000256" key="12">
    <source>
        <dbReference type="PIRSR" id="PIRSR602401-1"/>
    </source>
</evidence>
<reference evidence="15" key="1">
    <citation type="journal article" date="2020" name="Plant Biotechnol. J.">
        <title>The pomegranate (Punica granatum L.) draft genome dissects genetic divergence between soft- and hard-seeded cultivars.</title>
        <authorList>
            <person name="Luo X."/>
            <person name="Li H."/>
            <person name="Wu Z."/>
            <person name="Yao W."/>
            <person name="Zhao P."/>
            <person name="Cao D."/>
            <person name="Yu H."/>
            <person name="Li K."/>
            <person name="Poudel K."/>
            <person name="Zhao D."/>
            <person name="Zhang F."/>
            <person name="Xia X."/>
            <person name="Chen L."/>
            <person name="Wang Q."/>
            <person name="Jing D."/>
            <person name="Cao S."/>
        </authorList>
    </citation>
    <scope>NUCLEOTIDE SEQUENCE [LARGE SCALE GENOMIC DNA]</scope>
    <source>
        <strain evidence="15">cv. Tunisia</strain>
    </source>
</reference>
<evidence type="ECO:0000256" key="7">
    <source>
        <dbReference type="ARBA" id="ARBA00022989"/>
    </source>
</evidence>
<dbReference type="InterPro" id="IPR051103">
    <property type="entry name" value="Plant_metabolite_P450s"/>
</dbReference>
<dbReference type="InterPro" id="IPR017972">
    <property type="entry name" value="Cyt_P450_CS"/>
</dbReference>
<evidence type="ECO:0000313" key="15">
    <source>
        <dbReference type="Proteomes" id="UP000515151"/>
    </source>
</evidence>
<comment type="subcellular location">
    <subcellularLocation>
        <location evidence="2">Membrane</location>
        <topology evidence="2">Single-pass membrane protein</topology>
    </subcellularLocation>
</comment>
<dbReference type="PROSITE" id="PS00086">
    <property type="entry name" value="CYTOCHROME_P450"/>
    <property type="match status" value="1"/>
</dbReference>
<accession>A0A6P8DFI7</accession>
<keyword evidence="10 13" id="KW-0503">Monooxygenase</keyword>
<protein>
    <submittedName>
        <fullName evidence="16">3,9-dihydroxypterocarpan 6A-monooxygenase-like</fullName>
    </submittedName>
</protein>
<comment type="cofactor">
    <cofactor evidence="1 12">
        <name>heme</name>
        <dbReference type="ChEBI" id="CHEBI:30413"/>
    </cofactor>
</comment>
<dbReference type="PANTHER" id="PTHR24298:SF751">
    <property type="entry name" value="CYTOCHROME P450, FAMILY 712, SUBFAMILY A, POLYPEPTIDE 2"/>
    <property type="match status" value="1"/>
</dbReference>
<dbReference type="RefSeq" id="XP_031396027.1">
    <property type="nucleotide sequence ID" value="XM_031540167.1"/>
</dbReference>
<dbReference type="PRINTS" id="PR00385">
    <property type="entry name" value="P450"/>
</dbReference>
<evidence type="ECO:0000256" key="6">
    <source>
        <dbReference type="ARBA" id="ARBA00022723"/>
    </source>
</evidence>
<dbReference type="GO" id="GO:0020037">
    <property type="term" value="F:heme binding"/>
    <property type="evidence" value="ECO:0007669"/>
    <property type="project" value="InterPro"/>
</dbReference>
<proteinExistence type="inferred from homology"/>
<evidence type="ECO:0000256" key="2">
    <source>
        <dbReference type="ARBA" id="ARBA00004167"/>
    </source>
</evidence>
<evidence type="ECO:0000256" key="11">
    <source>
        <dbReference type="ARBA" id="ARBA00023136"/>
    </source>
</evidence>
<evidence type="ECO:0000313" key="16">
    <source>
        <dbReference type="RefSeq" id="XP_031396027.1"/>
    </source>
</evidence>
<evidence type="ECO:0000256" key="14">
    <source>
        <dbReference type="SAM" id="Phobius"/>
    </source>
</evidence>
<dbReference type="SUPFAM" id="SSF48264">
    <property type="entry name" value="Cytochrome P450"/>
    <property type="match status" value="1"/>
</dbReference>
<dbReference type="PRINTS" id="PR00463">
    <property type="entry name" value="EP450I"/>
</dbReference>
<reference evidence="16" key="2">
    <citation type="submission" date="2025-08" db="UniProtKB">
        <authorList>
            <consortium name="RefSeq"/>
        </authorList>
    </citation>
    <scope>IDENTIFICATION</scope>
    <source>
        <tissue evidence="16">Leaf</tissue>
    </source>
</reference>
<dbReference type="GeneID" id="116207263"/>
<dbReference type="PANTHER" id="PTHR24298">
    <property type="entry name" value="FLAVONOID 3'-MONOOXYGENASE-RELATED"/>
    <property type="match status" value="1"/>
</dbReference>
<dbReference type="AlphaFoldDB" id="A0A6P8DFI7"/>
<dbReference type="InterPro" id="IPR036396">
    <property type="entry name" value="Cyt_P450_sf"/>
</dbReference>